<evidence type="ECO:0000259" key="7">
    <source>
        <dbReference type="SMART" id="SM00864"/>
    </source>
</evidence>
<feature type="coiled-coil region" evidence="5">
    <location>
        <begin position="147"/>
        <end position="181"/>
    </location>
</feature>
<dbReference type="InterPro" id="IPR008280">
    <property type="entry name" value="Tub_FtsZ_C"/>
</dbReference>
<dbReference type="Gene3D" id="1.10.287.600">
    <property type="entry name" value="Helix hairpin bin"/>
    <property type="match status" value="1"/>
</dbReference>
<dbReference type="Gene3D" id="3.40.50.1440">
    <property type="entry name" value="Tubulin/FtsZ, GTPase domain"/>
    <property type="match status" value="1"/>
</dbReference>
<evidence type="ECO:0000313" key="8">
    <source>
        <dbReference type="EMBL" id="KAL2918849.1"/>
    </source>
</evidence>
<dbReference type="SUPFAM" id="SSF55307">
    <property type="entry name" value="Tubulin C-terminal domain-like"/>
    <property type="match status" value="1"/>
</dbReference>
<dbReference type="InterPro" id="IPR018316">
    <property type="entry name" value="Tubulin/FtsZ_2-layer-sand-dom"/>
</dbReference>
<dbReference type="PROSITE" id="PS00227">
    <property type="entry name" value="TUBULIN"/>
    <property type="match status" value="1"/>
</dbReference>
<feature type="region of interest" description="Disordered" evidence="6">
    <location>
        <begin position="94"/>
        <end position="116"/>
    </location>
</feature>
<feature type="domain" description="Tubulin/FtsZ GTPase" evidence="7">
    <location>
        <begin position="537"/>
        <end position="767"/>
    </location>
</feature>
<dbReference type="CDD" id="cd02190">
    <property type="entry name" value="epsilon_tubulin"/>
    <property type="match status" value="1"/>
</dbReference>
<evidence type="ECO:0000256" key="3">
    <source>
        <dbReference type="ARBA" id="ARBA00022741"/>
    </source>
</evidence>
<reference evidence="8 9" key="1">
    <citation type="submission" date="2023-09" db="EMBL/GenBank/DDBJ databases">
        <title>Pangenome analysis of Batrachochytrium dendrobatidis and related Chytrids.</title>
        <authorList>
            <person name="Yacoub M.N."/>
            <person name="Stajich J.E."/>
            <person name="James T.Y."/>
        </authorList>
    </citation>
    <scope>NUCLEOTIDE SEQUENCE [LARGE SCALE GENOMIC DNA]</scope>
    <source>
        <strain evidence="8 9">JEL0888</strain>
    </source>
</reference>
<sequence>MDHIKIVLQGNVYGPLRAPTTIKTLCVALKVSPRAMPTLQSLDREPKIVIVDMDAGVESGLYELLAQPGVEFDSELDDSMLLPAPKALRSVRALRTPAATEESRESAEPVASQPLERMPLSRSEMDACVNAMMHLISSIPPRYIRHNAVLSAQLEHAMLEVDRLQKNLDALVQRIDTAAHDLGFSSKRATLSIEIHVTFVQYRIVHVLYEAWKTMWKRFSPAIRSFNISKIETLHSVEIAEHYLNRLWSWRRILDSDVWCKLTRSMHEQERRADNLEKMPRSLQPPAARAKSRLLDPPSLTRGEHPRVWEYLVQPAAAGVAACIANVACDGMPRRNIVQLDEHQTLREFRQIFTDAVLRHNLLKDDELDCLLNELLTIDRLARKPHAAAAGPGSDIIVYPTTFVREAIRREFRINVNSLDSQNVQKTEVNPETHPTARLESAATNGAEAQVRVHGILQPIKQDMSARITSRYTTARTPRPQSDQSVVLQVGQCGNQVGGRFWDLVLQEQASYNSSGVYDDSMSSFFRNVDAKRGQQCITVGKGGTPIRGLRARGIMVDMEEGVVGQIRRSPLGKLFDDNQSIVSTSGSGNNWAVGHHVYGPQYREEILDAVRRQAEFCDSLQSFFMISSAGGGTGSGLGSYVLGMLQDEFPSVYRFVATVTPSPNDDVVTSPYNSILSLNQMALSADCVLPVDNESLAGIYERIHAKSEVGTHGRRPGSALTDSATLMPSGVTKPISVRAKQEAFDTMNNIVANLLLNMTSSMRFEGSMNVDINDIVTNLVPFPRLKFLFSSMTPLYSLTDVRVPPRRLDQMFADAFAPDSQLLTADPRSSVYLASALILRFVPWNVDGWKTGLCDLPPLGQPHSLLSLSNNCCMGQILSLIETRFGKLFRRKANLHHYLEHMEQREFEDARESLRRTISEYREQERLGSGS</sequence>
<evidence type="ECO:0000256" key="4">
    <source>
        <dbReference type="ARBA" id="ARBA00023134"/>
    </source>
</evidence>
<evidence type="ECO:0000256" key="6">
    <source>
        <dbReference type="SAM" id="MobiDB-lite"/>
    </source>
</evidence>
<dbReference type="SMART" id="SM00864">
    <property type="entry name" value="Tubulin"/>
    <property type="match status" value="1"/>
</dbReference>
<accession>A0ABR4NH32</accession>
<keyword evidence="9" id="KW-1185">Reference proteome</keyword>
<dbReference type="InterPro" id="IPR017975">
    <property type="entry name" value="Tubulin_CS"/>
</dbReference>
<dbReference type="Proteomes" id="UP001527925">
    <property type="component" value="Unassembled WGS sequence"/>
</dbReference>
<protein>
    <recommendedName>
        <fullName evidence="7">Tubulin/FtsZ GTPase domain-containing protein</fullName>
    </recommendedName>
</protein>
<evidence type="ECO:0000313" key="9">
    <source>
        <dbReference type="Proteomes" id="UP001527925"/>
    </source>
</evidence>
<dbReference type="Pfam" id="PF03953">
    <property type="entry name" value="Tubulin_C"/>
    <property type="match status" value="1"/>
</dbReference>
<keyword evidence="3" id="KW-0547">Nucleotide-binding</keyword>
<dbReference type="SUPFAM" id="SSF52490">
    <property type="entry name" value="Tubulin nucleotide-binding domain-like"/>
    <property type="match status" value="1"/>
</dbReference>
<comment type="similarity">
    <text evidence="1">Belongs to the tubulin family.</text>
</comment>
<dbReference type="PANTHER" id="PTHR11588">
    <property type="entry name" value="TUBULIN"/>
    <property type="match status" value="1"/>
</dbReference>
<feature type="region of interest" description="Disordered" evidence="6">
    <location>
        <begin position="281"/>
        <end position="301"/>
    </location>
</feature>
<dbReference type="InterPro" id="IPR000217">
    <property type="entry name" value="Tubulin"/>
</dbReference>
<dbReference type="EMBL" id="JADGIZ020000005">
    <property type="protein sequence ID" value="KAL2918849.1"/>
    <property type="molecule type" value="Genomic_DNA"/>
</dbReference>
<keyword evidence="2" id="KW-0493">Microtubule</keyword>
<keyword evidence="4" id="KW-0342">GTP-binding</keyword>
<dbReference type="Pfam" id="PF00091">
    <property type="entry name" value="Tubulin"/>
    <property type="match status" value="1"/>
</dbReference>
<dbReference type="PRINTS" id="PR01161">
    <property type="entry name" value="TUBULIN"/>
</dbReference>
<proteinExistence type="inferred from homology"/>
<dbReference type="PRINTS" id="PR01519">
    <property type="entry name" value="EPSLNTUBULIN"/>
</dbReference>
<keyword evidence="5" id="KW-0175">Coiled coil</keyword>
<evidence type="ECO:0000256" key="5">
    <source>
        <dbReference type="SAM" id="Coils"/>
    </source>
</evidence>
<evidence type="ECO:0000256" key="1">
    <source>
        <dbReference type="ARBA" id="ARBA00009636"/>
    </source>
</evidence>
<evidence type="ECO:0000256" key="2">
    <source>
        <dbReference type="ARBA" id="ARBA00022701"/>
    </source>
</evidence>
<gene>
    <name evidence="8" type="ORF">HK105_201683</name>
</gene>
<dbReference type="InterPro" id="IPR036525">
    <property type="entry name" value="Tubulin/FtsZ_GTPase_sf"/>
</dbReference>
<name>A0ABR4NH32_9FUNG</name>
<dbReference type="InterPro" id="IPR023123">
    <property type="entry name" value="Tubulin_C"/>
</dbReference>
<dbReference type="InterPro" id="IPR003008">
    <property type="entry name" value="Tubulin_FtsZ_GTPase"/>
</dbReference>
<comment type="caution">
    <text evidence="8">The sequence shown here is derived from an EMBL/GenBank/DDBJ whole genome shotgun (WGS) entry which is preliminary data.</text>
</comment>
<organism evidence="8 9">
    <name type="scientific">Polyrhizophydium stewartii</name>
    <dbReference type="NCBI Taxonomy" id="2732419"/>
    <lineage>
        <taxon>Eukaryota</taxon>
        <taxon>Fungi</taxon>
        <taxon>Fungi incertae sedis</taxon>
        <taxon>Chytridiomycota</taxon>
        <taxon>Chytridiomycota incertae sedis</taxon>
        <taxon>Chytridiomycetes</taxon>
        <taxon>Rhizophydiales</taxon>
        <taxon>Rhizophydiales incertae sedis</taxon>
        <taxon>Polyrhizophydium</taxon>
    </lineage>
</organism>
<dbReference type="InterPro" id="IPR004057">
    <property type="entry name" value="Epsilon_tubulin"/>
</dbReference>